<evidence type="ECO:0000256" key="1">
    <source>
        <dbReference type="SAM" id="MobiDB-lite"/>
    </source>
</evidence>
<organism evidence="2 3">
    <name type="scientific">Macrolepiota fuliginosa MF-IS2</name>
    <dbReference type="NCBI Taxonomy" id="1400762"/>
    <lineage>
        <taxon>Eukaryota</taxon>
        <taxon>Fungi</taxon>
        <taxon>Dikarya</taxon>
        <taxon>Basidiomycota</taxon>
        <taxon>Agaricomycotina</taxon>
        <taxon>Agaricomycetes</taxon>
        <taxon>Agaricomycetidae</taxon>
        <taxon>Agaricales</taxon>
        <taxon>Agaricineae</taxon>
        <taxon>Agaricaceae</taxon>
        <taxon>Macrolepiota</taxon>
    </lineage>
</organism>
<accession>A0A9P5X8P2</accession>
<gene>
    <name evidence="2" type="ORF">P691DRAFT_225384</name>
</gene>
<dbReference type="Proteomes" id="UP000807342">
    <property type="component" value="Unassembled WGS sequence"/>
</dbReference>
<evidence type="ECO:0000313" key="3">
    <source>
        <dbReference type="Proteomes" id="UP000807342"/>
    </source>
</evidence>
<keyword evidence="3" id="KW-1185">Reference proteome</keyword>
<feature type="region of interest" description="Disordered" evidence="1">
    <location>
        <begin position="1"/>
        <end position="35"/>
    </location>
</feature>
<dbReference type="AlphaFoldDB" id="A0A9P5X8P2"/>
<comment type="caution">
    <text evidence="2">The sequence shown here is derived from an EMBL/GenBank/DDBJ whole genome shotgun (WGS) entry which is preliminary data.</text>
</comment>
<evidence type="ECO:0000313" key="2">
    <source>
        <dbReference type="EMBL" id="KAF9446145.1"/>
    </source>
</evidence>
<evidence type="ECO:0008006" key="4">
    <source>
        <dbReference type="Google" id="ProtNLM"/>
    </source>
</evidence>
<protein>
    <recommendedName>
        <fullName evidence="4">F-box domain-containing protein</fullName>
    </recommendedName>
</protein>
<reference evidence="2" key="1">
    <citation type="submission" date="2020-11" db="EMBL/GenBank/DDBJ databases">
        <authorList>
            <consortium name="DOE Joint Genome Institute"/>
            <person name="Ahrendt S."/>
            <person name="Riley R."/>
            <person name="Andreopoulos W."/>
            <person name="Labutti K."/>
            <person name="Pangilinan J."/>
            <person name="Ruiz-Duenas F.J."/>
            <person name="Barrasa J.M."/>
            <person name="Sanchez-Garcia M."/>
            <person name="Camarero S."/>
            <person name="Miyauchi S."/>
            <person name="Serrano A."/>
            <person name="Linde D."/>
            <person name="Babiker R."/>
            <person name="Drula E."/>
            <person name="Ayuso-Fernandez I."/>
            <person name="Pacheco R."/>
            <person name="Padilla G."/>
            <person name="Ferreira P."/>
            <person name="Barriuso J."/>
            <person name="Kellner H."/>
            <person name="Castanera R."/>
            <person name="Alfaro M."/>
            <person name="Ramirez L."/>
            <person name="Pisabarro A.G."/>
            <person name="Kuo A."/>
            <person name="Tritt A."/>
            <person name="Lipzen A."/>
            <person name="He G."/>
            <person name="Yan M."/>
            <person name="Ng V."/>
            <person name="Cullen D."/>
            <person name="Martin F."/>
            <person name="Rosso M.-N."/>
            <person name="Henrissat B."/>
            <person name="Hibbett D."/>
            <person name="Martinez A.T."/>
            <person name="Grigoriev I.V."/>
        </authorList>
    </citation>
    <scope>NUCLEOTIDE SEQUENCE</scope>
    <source>
        <strain evidence="2">MF-IS2</strain>
    </source>
</reference>
<dbReference type="EMBL" id="MU151261">
    <property type="protein sequence ID" value="KAF9446145.1"/>
    <property type="molecule type" value="Genomic_DNA"/>
</dbReference>
<feature type="compositionally biased region" description="Polar residues" evidence="1">
    <location>
        <begin position="24"/>
        <end position="35"/>
    </location>
</feature>
<sequence>MASNRPHYLQPRLTSGNVAPLPSSPTSHVRTATTSHTHGCIEEIGDQITRSQVDHPNLKQQFDASACPQADHLPFEIISHILGYVCELPSPSHSLSRSAQSPWRAPHNARMTPWARYPPVTLGLVCSYWREIVRSRPDLWTTIKLEFQSMSRSLHAPASILGLYLENSDTLPISLSMKFALGRTWNGLELVHPAVDPLLLRHKNRITKLHLIEPPLSWASFISQLPQLEELFLIPIVNNRVYYPNYTWQISISSDRIQHISLHSQDREPKPWLQDVTLPPLANHLTSLDLRSVPMDICAELLLHQCSTLIEYRCTCPDFPLSRELPWLTKRITLPHLELFDWSCTRYKWATAIIQHIHLLSLKKLRWDEEVARMPNELKKTFFRRHLHTITHIEFNYLPFPQDSPMNWLPTNMSVEHLVLSMCSLVVLEDICTKLTPSSGAQLDTFWLPSLSSVTIGTIWVTDDIVVKVKSTETHKLKLETLFVKMMEARHALGTCAGFQLIDKSAKLEWPSYLRERLLKLNPAPVILSRPGKLGP</sequence>
<name>A0A9P5X8P2_9AGAR</name>
<proteinExistence type="predicted"/>
<dbReference type="OrthoDB" id="2944777at2759"/>